<feature type="transmembrane region" description="Helical" evidence="6">
    <location>
        <begin position="74"/>
        <end position="102"/>
    </location>
</feature>
<name>A0ABX0FKP8_9BURK</name>
<feature type="transmembrane region" description="Helical" evidence="6">
    <location>
        <begin position="12"/>
        <end position="34"/>
    </location>
</feature>
<dbReference type="RefSeq" id="WP_166103332.1">
    <property type="nucleotide sequence ID" value="NZ_JAADJT010000005.1"/>
</dbReference>
<feature type="transmembrane region" description="Helical" evidence="6">
    <location>
        <begin position="362"/>
        <end position="380"/>
    </location>
</feature>
<feature type="transmembrane region" description="Helical" evidence="6">
    <location>
        <begin position="305"/>
        <end position="323"/>
    </location>
</feature>
<protein>
    <submittedName>
        <fullName evidence="7">Cytosine permease</fullName>
    </submittedName>
</protein>
<comment type="subcellular location">
    <subcellularLocation>
        <location evidence="1">Membrane</location>
        <topology evidence="1">Multi-pass membrane protein</topology>
    </subcellularLocation>
</comment>
<feature type="transmembrane region" description="Helical" evidence="6">
    <location>
        <begin position="263"/>
        <end position="284"/>
    </location>
</feature>
<dbReference type="Pfam" id="PF02133">
    <property type="entry name" value="Transp_cyt_pur"/>
    <property type="match status" value="1"/>
</dbReference>
<dbReference type="Gene3D" id="1.10.4160.10">
    <property type="entry name" value="Hydantoin permease"/>
    <property type="match status" value="1"/>
</dbReference>
<feature type="transmembrane region" description="Helical" evidence="6">
    <location>
        <begin position="40"/>
        <end position="62"/>
    </location>
</feature>
<evidence type="ECO:0000256" key="4">
    <source>
        <dbReference type="ARBA" id="ARBA00022989"/>
    </source>
</evidence>
<feature type="transmembrane region" description="Helical" evidence="6">
    <location>
        <begin position="386"/>
        <end position="403"/>
    </location>
</feature>
<proteinExistence type="inferred from homology"/>
<feature type="transmembrane region" description="Helical" evidence="6">
    <location>
        <begin position="122"/>
        <end position="145"/>
    </location>
</feature>
<accession>A0ABX0FKP8</accession>
<feature type="transmembrane region" description="Helical" evidence="6">
    <location>
        <begin position="152"/>
        <end position="173"/>
    </location>
</feature>
<dbReference type="PANTHER" id="PTHR30569">
    <property type="entry name" value="CYTOSINE TRANSPORTER CODB"/>
    <property type="match status" value="1"/>
</dbReference>
<reference evidence="7 8" key="1">
    <citation type="submission" date="2020-01" db="EMBL/GenBank/DDBJ databases">
        <authorList>
            <person name="Lee S.D."/>
        </authorList>
    </citation>
    <scope>NUCLEOTIDE SEQUENCE [LARGE SCALE GENOMIC DNA]</scope>
    <source>
        <strain evidence="7 8">SAP-35</strain>
    </source>
</reference>
<evidence type="ECO:0000256" key="3">
    <source>
        <dbReference type="ARBA" id="ARBA00022692"/>
    </source>
</evidence>
<dbReference type="InterPro" id="IPR001248">
    <property type="entry name" value="Pur-cyt_permease"/>
</dbReference>
<reference evidence="8" key="2">
    <citation type="submission" date="2023-07" db="EMBL/GenBank/DDBJ databases">
        <title>Duganella aceri sp. nov., isolated from tree sap.</title>
        <authorList>
            <person name="Kim I.S."/>
        </authorList>
    </citation>
    <scope>NUCLEOTIDE SEQUENCE [LARGE SCALE GENOMIC DNA]</scope>
    <source>
        <strain evidence="8">SAP-35</strain>
    </source>
</reference>
<keyword evidence="5 6" id="KW-0472">Membrane</keyword>
<dbReference type="PANTHER" id="PTHR30569:SF0">
    <property type="entry name" value="CYTOSINE PERMEASE"/>
    <property type="match status" value="1"/>
</dbReference>
<evidence type="ECO:0000256" key="2">
    <source>
        <dbReference type="ARBA" id="ARBA00008974"/>
    </source>
</evidence>
<keyword evidence="3 6" id="KW-0812">Transmembrane</keyword>
<organism evidence="7 8">
    <name type="scientific">Duganella aceris</name>
    <dbReference type="NCBI Taxonomy" id="2703883"/>
    <lineage>
        <taxon>Bacteria</taxon>
        <taxon>Pseudomonadati</taxon>
        <taxon>Pseudomonadota</taxon>
        <taxon>Betaproteobacteria</taxon>
        <taxon>Burkholderiales</taxon>
        <taxon>Oxalobacteraceae</taxon>
        <taxon>Telluria group</taxon>
        <taxon>Duganella</taxon>
    </lineage>
</organism>
<dbReference type="CDD" id="cd11484">
    <property type="entry name" value="SLC-NCS1sbd_CobB-like"/>
    <property type="match status" value="1"/>
</dbReference>
<dbReference type="EMBL" id="JAADJT010000005">
    <property type="protein sequence ID" value="NGZ85158.1"/>
    <property type="molecule type" value="Genomic_DNA"/>
</dbReference>
<evidence type="ECO:0000256" key="6">
    <source>
        <dbReference type="SAM" id="Phobius"/>
    </source>
</evidence>
<comment type="caution">
    <text evidence="7">The sequence shown here is derived from an EMBL/GenBank/DDBJ whole genome shotgun (WGS) entry which is preliminary data.</text>
</comment>
<gene>
    <name evidence="7" type="ORF">GW587_12950</name>
</gene>
<sequence length="416" mass="43499">MNDSSPAAPMLSWLGLATIWFGGMISIPSLLIGSTLIAGLGFWDTLLAAAIGCAVVGTYMSLESIAAVEQRRDTVALAASAFGGSGARIVVGLALGISLLGWFGVQSALAGASAARILQISLGWSVAPQLASVALGLFMMLSAAFGFKWLKWLNYLAVPCKIALVGFAVYMALKANSFAEVAAYRPAPGARMDMMTAVGIAIGFFAVGGVIAPDYARHAKDRRAAVLGSLLGLMPAALGLAACGAMLAIFQHTYDIVDIYARLGMPLLALSVLILATWTTNVMNAYSSGLAITQVLGWPDSRRRLATLLAGSAGALLAGAGILDNFMGFLMVLTVTIPPIAGVLVGDYWLARSFVRDGHRAFRWQGLLAWSCGVAVMLLASHPLKNVLGIVVSALAYWAFTALSRHRTPGPLPTRP</sequence>
<feature type="transmembrane region" description="Helical" evidence="6">
    <location>
        <begin position="193"/>
        <end position="212"/>
    </location>
</feature>
<evidence type="ECO:0000313" key="7">
    <source>
        <dbReference type="EMBL" id="NGZ85158.1"/>
    </source>
</evidence>
<dbReference type="Proteomes" id="UP000666369">
    <property type="component" value="Unassembled WGS sequence"/>
</dbReference>
<feature type="transmembrane region" description="Helical" evidence="6">
    <location>
        <begin position="329"/>
        <end position="350"/>
    </location>
</feature>
<keyword evidence="4 6" id="KW-1133">Transmembrane helix</keyword>
<evidence type="ECO:0000256" key="5">
    <source>
        <dbReference type="ARBA" id="ARBA00023136"/>
    </source>
</evidence>
<feature type="transmembrane region" description="Helical" evidence="6">
    <location>
        <begin position="224"/>
        <end position="251"/>
    </location>
</feature>
<keyword evidence="8" id="KW-1185">Reference proteome</keyword>
<comment type="similarity">
    <text evidence="2">Belongs to the purine-cytosine permease (2.A.39) family.</text>
</comment>
<dbReference type="InterPro" id="IPR030191">
    <property type="entry name" value="CodB"/>
</dbReference>
<evidence type="ECO:0000256" key="1">
    <source>
        <dbReference type="ARBA" id="ARBA00004141"/>
    </source>
</evidence>
<evidence type="ECO:0000313" key="8">
    <source>
        <dbReference type="Proteomes" id="UP000666369"/>
    </source>
</evidence>